<comment type="similarity">
    <text evidence="2">Belongs to the Ap4A hydrolase family.</text>
</comment>
<dbReference type="Gene3D" id="3.60.21.10">
    <property type="match status" value="1"/>
</dbReference>
<evidence type="ECO:0000313" key="10">
    <source>
        <dbReference type="EMBL" id="UXY16584.1"/>
    </source>
</evidence>
<keyword evidence="11" id="KW-1185">Reference proteome</keyword>
<proteinExistence type="inferred from homology"/>
<dbReference type="PANTHER" id="PTHR40942:SF4">
    <property type="entry name" value="CYTOCHROME C5"/>
    <property type="match status" value="1"/>
</dbReference>
<dbReference type="NCBIfam" id="NF001204">
    <property type="entry name" value="PRK00166.1"/>
    <property type="match status" value="1"/>
</dbReference>
<feature type="domain" description="Calcineurin-like phosphoesterase" evidence="9">
    <location>
        <begin position="5"/>
        <end position="109"/>
    </location>
</feature>
<sequence>MARYAIGDLQGCWEELKRLLDAVAFDSAADQLYLVGDLVNRGPGSLEVLRWAHRHPDSVFAVLGNHDLHLLACYAGHGTLKESDTLAEVLAAPDADQLCDWLRKQPLLRVLPDAVIVHAGLWPFWHREHATAACAEVESALCAPDWQVFLADMYGNKPAHWEQARTPADRARFTINAATRMRFVDASGALQLKFKGELDQAPPELVPWFDAPGRNRWGRVVCGHWSALGLLMRDDLWAIDTGCVWGGRLTAVCLDDARVMQVAADRSYQEIGQ</sequence>
<dbReference type="PIRSF" id="PIRSF000903">
    <property type="entry name" value="B5n-ttraPtase_sm"/>
    <property type="match status" value="1"/>
</dbReference>
<organism evidence="10 11">
    <name type="scientific">Chitiniphilus purpureus</name>
    <dbReference type="NCBI Taxonomy" id="2981137"/>
    <lineage>
        <taxon>Bacteria</taxon>
        <taxon>Pseudomonadati</taxon>
        <taxon>Pseudomonadota</taxon>
        <taxon>Betaproteobacteria</taxon>
        <taxon>Neisseriales</taxon>
        <taxon>Chitinibacteraceae</taxon>
        <taxon>Chitiniphilus</taxon>
    </lineage>
</organism>
<dbReference type="InterPro" id="IPR029052">
    <property type="entry name" value="Metallo-depent_PP-like"/>
</dbReference>
<evidence type="ECO:0000256" key="3">
    <source>
        <dbReference type="ARBA" id="ARBA00012506"/>
    </source>
</evidence>
<dbReference type="Pfam" id="PF00149">
    <property type="entry name" value="Metallophos"/>
    <property type="match status" value="1"/>
</dbReference>
<name>A0ABY6DQC7_9NEIS</name>
<dbReference type="PANTHER" id="PTHR40942">
    <property type="match status" value="1"/>
</dbReference>
<evidence type="ECO:0000256" key="7">
    <source>
        <dbReference type="ARBA" id="ARBA00033210"/>
    </source>
</evidence>
<comment type="catalytic activity">
    <reaction evidence="8">
        <text>P(1),P(4)-bis(5'-adenosyl) tetraphosphate + H2O = 2 ADP + 2 H(+)</text>
        <dbReference type="Rhea" id="RHEA:24252"/>
        <dbReference type="ChEBI" id="CHEBI:15377"/>
        <dbReference type="ChEBI" id="CHEBI:15378"/>
        <dbReference type="ChEBI" id="CHEBI:58141"/>
        <dbReference type="ChEBI" id="CHEBI:456216"/>
        <dbReference type="EC" id="3.6.1.41"/>
    </reaction>
</comment>
<dbReference type="SUPFAM" id="SSF56300">
    <property type="entry name" value="Metallo-dependent phosphatases"/>
    <property type="match status" value="1"/>
</dbReference>
<accession>A0ABY6DQC7</accession>
<dbReference type="NCBIfam" id="TIGR00668">
    <property type="entry name" value="apaH"/>
    <property type="match status" value="1"/>
</dbReference>
<dbReference type="CDD" id="cd07422">
    <property type="entry name" value="MPP_ApaH"/>
    <property type="match status" value="1"/>
</dbReference>
<comment type="function">
    <text evidence="1">Hydrolyzes diadenosine 5',5'''-P1,P4-tetraphosphate to yield ADP.</text>
</comment>
<evidence type="ECO:0000313" key="11">
    <source>
        <dbReference type="Proteomes" id="UP001061302"/>
    </source>
</evidence>
<dbReference type="RefSeq" id="WP_263125961.1">
    <property type="nucleotide sequence ID" value="NZ_CP106753.1"/>
</dbReference>
<evidence type="ECO:0000256" key="6">
    <source>
        <dbReference type="ARBA" id="ARBA00032248"/>
    </source>
</evidence>
<dbReference type="Proteomes" id="UP001061302">
    <property type="component" value="Chromosome"/>
</dbReference>
<reference evidence="10" key="1">
    <citation type="submission" date="2022-10" db="EMBL/GenBank/DDBJ databases">
        <title>Chitiniphilus purpureus sp. nov., a novel chitin-degrading bacterium isolated from crawfish pond sediment.</title>
        <authorList>
            <person name="Li K."/>
        </authorList>
    </citation>
    <scope>NUCLEOTIDE SEQUENCE</scope>
    <source>
        <strain evidence="10">CD1</strain>
    </source>
</reference>
<dbReference type="InterPro" id="IPR004843">
    <property type="entry name" value="Calcineurin-like_PHP"/>
</dbReference>
<evidence type="ECO:0000256" key="8">
    <source>
        <dbReference type="ARBA" id="ARBA00049417"/>
    </source>
</evidence>
<dbReference type="EMBL" id="CP106753">
    <property type="protein sequence ID" value="UXY16584.1"/>
    <property type="molecule type" value="Genomic_DNA"/>
</dbReference>
<evidence type="ECO:0000256" key="5">
    <source>
        <dbReference type="ARBA" id="ARBA00031248"/>
    </source>
</evidence>
<evidence type="ECO:0000256" key="2">
    <source>
        <dbReference type="ARBA" id="ARBA00005419"/>
    </source>
</evidence>
<dbReference type="EC" id="3.6.1.41" evidence="3"/>
<protein>
    <recommendedName>
        <fullName evidence="3">bis(5'-nucleosyl)-tetraphosphatase (symmetrical)</fullName>
        <ecNumber evidence="3">3.6.1.41</ecNumber>
    </recommendedName>
    <alternativeName>
        <fullName evidence="6">Ap4A hydrolase</fullName>
    </alternativeName>
    <alternativeName>
        <fullName evidence="5">Diadenosine 5',5'''-P1,P4-tetraphosphate pyrophosphohydrolase</fullName>
    </alternativeName>
    <alternativeName>
        <fullName evidence="7">Diadenosine tetraphosphatase</fullName>
    </alternativeName>
</protein>
<evidence type="ECO:0000259" key="9">
    <source>
        <dbReference type="Pfam" id="PF00149"/>
    </source>
</evidence>
<evidence type="ECO:0000256" key="4">
    <source>
        <dbReference type="ARBA" id="ARBA00022801"/>
    </source>
</evidence>
<dbReference type="GO" id="GO:0008803">
    <property type="term" value="F:bis(5'-nucleosyl)-tetraphosphatase (symmetrical) activity"/>
    <property type="evidence" value="ECO:0007669"/>
    <property type="project" value="UniProtKB-EC"/>
</dbReference>
<gene>
    <name evidence="10" type="ORF">N8I74_06075</name>
</gene>
<keyword evidence="4 10" id="KW-0378">Hydrolase</keyword>
<dbReference type="InterPro" id="IPR004617">
    <property type="entry name" value="ApaH"/>
</dbReference>
<evidence type="ECO:0000256" key="1">
    <source>
        <dbReference type="ARBA" id="ARBA00003413"/>
    </source>
</evidence>